<keyword evidence="3" id="KW-1185">Reference proteome</keyword>
<comment type="caution">
    <text evidence="2">The sequence shown here is derived from an EMBL/GenBank/DDBJ whole genome shotgun (WGS) entry which is preliminary data.</text>
</comment>
<proteinExistence type="predicted"/>
<reference evidence="2 3" key="1">
    <citation type="submission" date="2018-12" db="EMBL/GenBank/DDBJ databases">
        <title>Amycolatopsis eburnea sp. nov. actinomycete associate with arbuscular mycorrhiza fungal spore.</title>
        <authorList>
            <person name="Lumyong S."/>
            <person name="Chaiya L."/>
        </authorList>
    </citation>
    <scope>NUCLEOTIDE SEQUENCE [LARGE SCALE GENOMIC DNA]</scope>
    <source>
        <strain evidence="2 3">GLM-1</strain>
    </source>
</reference>
<feature type="region of interest" description="Disordered" evidence="1">
    <location>
        <begin position="169"/>
        <end position="233"/>
    </location>
</feature>
<sequence length="542" mass="53744">MAKNDRPARLALTAAVVALLLGGTGTLVQQRFPARPGGTVAGIEVTGAPAVVRPAPEPGVATPLTHRAGGGADIGFTGGAPRVRIAAPAPPPGFAAVVITAEGTRLLPAAYDTATRSIVADLPRPGRFWGGVLDLAALGRDVVPGLVARPECAGRAASFGGVTVAAGSVASSTGPGHAATGPRQAAGSGSAPSDGGNAAISGGVGHTVSSGGSTTKPARAASPDNTANAVPGQPQPPVWVCVTANAGHAGITLTSNARVPYRIAVPPGWPESGARTRPPQPRDLLWPGTTVTYEVPFNHLPATLRGQADPGAALGATLAAAAQRVAALFGEADRAAPDVLTCAAAVASARYAADAPVAAGVWAALGPCHLDGGETVRWFLAAGIEDVARGAAAAGPAFDVPITTGRARQFTPTVEYRPKPAAATTRVAGRCDAVSAVSGRHDAYRCAGGGTTYDPCFAGPEPRVVCPTSATGAVLLTYADGLPSPPQAGGTADPFLLALADGVQCLAVASGGYACGDGEARDVDTSSPMWMVDGRVVVKAYT</sequence>
<dbReference type="Proteomes" id="UP000267081">
    <property type="component" value="Unassembled WGS sequence"/>
</dbReference>
<dbReference type="RefSeq" id="WP_125307628.1">
    <property type="nucleotide sequence ID" value="NZ_RSEC01000033.1"/>
</dbReference>
<evidence type="ECO:0000256" key="1">
    <source>
        <dbReference type="SAM" id="MobiDB-lite"/>
    </source>
</evidence>
<name>A0A427TEU3_9PSEU</name>
<organism evidence="2 3">
    <name type="scientific">Amycolatopsis eburnea</name>
    <dbReference type="NCBI Taxonomy" id="2267691"/>
    <lineage>
        <taxon>Bacteria</taxon>
        <taxon>Bacillati</taxon>
        <taxon>Actinomycetota</taxon>
        <taxon>Actinomycetes</taxon>
        <taxon>Pseudonocardiales</taxon>
        <taxon>Pseudonocardiaceae</taxon>
        <taxon>Amycolatopsis</taxon>
    </lineage>
</organism>
<gene>
    <name evidence="2" type="ORF">EIY87_11175</name>
</gene>
<feature type="compositionally biased region" description="Low complexity" evidence="1">
    <location>
        <begin position="185"/>
        <end position="215"/>
    </location>
</feature>
<dbReference type="OrthoDB" id="5116562at2"/>
<accession>A0A427TEU3</accession>
<protein>
    <submittedName>
        <fullName evidence="2">Uncharacterized protein</fullName>
    </submittedName>
</protein>
<evidence type="ECO:0000313" key="3">
    <source>
        <dbReference type="Proteomes" id="UP000267081"/>
    </source>
</evidence>
<evidence type="ECO:0000313" key="2">
    <source>
        <dbReference type="EMBL" id="RSD21402.1"/>
    </source>
</evidence>
<dbReference type="EMBL" id="RSEC01000033">
    <property type="protein sequence ID" value="RSD21402.1"/>
    <property type="molecule type" value="Genomic_DNA"/>
</dbReference>
<dbReference type="AlphaFoldDB" id="A0A427TEU3"/>